<dbReference type="InterPro" id="IPR036291">
    <property type="entry name" value="NAD(P)-bd_dom_sf"/>
</dbReference>
<dbReference type="FunFam" id="3.40.50.720:FF:000084">
    <property type="entry name" value="Short-chain dehydrogenase reductase"/>
    <property type="match status" value="1"/>
</dbReference>
<organism evidence="3 4">
    <name type="scientific">Tunturiibacter gelidiferens</name>
    <dbReference type="NCBI Taxonomy" id="3069689"/>
    <lineage>
        <taxon>Bacteria</taxon>
        <taxon>Pseudomonadati</taxon>
        <taxon>Acidobacteriota</taxon>
        <taxon>Terriglobia</taxon>
        <taxon>Terriglobales</taxon>
        <taxon>Acidobacteriaceae</taxon>
        <taxon>Tunturiibacter</taxon>
    </lineage>
</organism>
<dbReference type="PRINTS" id="PR00081">
    <property type="entry name" value="GDHRDH"/>
</dbReference>
<comment type="similarity">
    <text evidence="1">Belongs to the short-chain dehydrogenases/reductases (SDR) family.</text>
</comment>
<dbReference type="SUPFAM" id="SSF51735">
    <property type="entry name" value="NAD(P)-binding Rossmann-fold domains"/>
    <property type="match status" value="1"/>
</dbReference>
<evidence type="ECO:0000256" key="2">
    <source>
        <dbReference type="ARBA" id="ARBA00023002"/>
    </source>
</evidence>
<sequence>MKLAGKKALITGGNSGIGLATAQLFIKEGAEVAITGRDQKTLDEAVKLLGPKAKAYRADVTDSAARKDLFAKIAKDFGHLDIVFANAGIAGQTKTGSTDEAVFENIIRINLTGAFFTVEAAVPLLNDGASIIFNGSVIGTLGQPGYAAYAASKAGLRGMARSIAGDLAPRNIRVNVVAPGATETPIWSRNERSAEEAGELAKRIASTIPLGRFGKVEELAKAILFLASDDSSYVNAVEFFVDGGSVGTPFGGPAFRG</sequence>
<accession>A0A9X0QDX8</accession>
<dbReference type="EMBL" id="JACHEB010000004">
    <property type="protein sequence ID" value="MBB5328514.1"/>
    <property type="molecule type" value="Genomic_DNA"/>
</dbReference>
<dbReference type="InterPro" id="IPR002347">
    <property type="entry name" value="SDR_fam"/>
</dbReference>
<dbReference type="Proteomes" id="UP000535182">
    <property type="component" value="Unassembled WGS sequence"/>
</dbReference>
<dbReference type="Pfam" id="PF13561">
    <property type="entry name" value="adh_short_C2"/>
    <property type="match status" value="1"/>
</dbReference>
<dbReference type="CDD" id="cd05233">
    <property type="entry name" value="SDR_c"/>
    <property type="match status" value="1"/>
</dbReference>
<reference evidence="3 4" key="1">
    <citation type="submission" date="2020-08" db="EMBL/GenBank/DDBJ databases">
        <title>Genomic Encyclopedia of Type Strains, Phase IV (KMG-V): Genome sequencing to study the core and pangenomes of soil and plant-associated prokaryotes.</title>
        <authorList>
            <person name="Whitman W."/>
        </authorList>
    </citation>
    <scope>NUCLEOTIDE SEQUENCE [LARGE SCALE GENOMIC DNA]</scope>
    <source>
        <strain evidence="3 4">X5P2</strain>
    </source>
</reference>
<dbReference type="AlphaFoldDB" id="A0A9X0QDX8"/>
<dbReference type="PANTHER" id="PTHR43669:SF3">
    <property type="entry name" value="ALCOHOL DEHYDROGENASE, PUTATIVE (AFU_ORTHOLOGUE AFUA_3G03445)-RELATED"/>
    <property type="match status" value="1"/>
</dbReference>
<dbReference type="GO" id="GO:0016491">
    <property type="term" value="F:oxidoreductase activity"/>
    <property type="evidence" value="ECO:0007669"/>
    <property type="project" value="UniProtKB-KW"/>
</dbReference>
<dbReference type="PANTHER" id="PTHR43669">
    <property type="entry name" value="5-KETO-D-GLUCONATE 5-REDUCTASE"/>
    <property type="match status" value="1"/>
</dbReference>
<dbReference type="RefSeq" id="WP_183976068.1">
    <property type="nucleotide sequence ID" value="NZ_JACHEB010000004.1"/>
</dbReference>
<dbReference type="PROSITE" id="PS00061">
    <property type="entry name" value="ADH_SHORT"/>
    <property type="match status" value="1"/>
</dbReference>
<dbReference type="Gene3D" id="3.40.50.720">
    <property type="entry name" value="NAD(P)-binding Rossmann-like Domain"/>
    <property type="match status" value="1"/>
</dbReference>
<dbReference type="InterPro" id="IPR020904">
    <property type="entry name" value="Sc_DH/Rdtase_CS"/>
</dbReference>
<proteinExistence type="inferred from homology"/>
<keyword evidence="2" id="KW-0560">Oxidoreductase</keyword>
<name>A0A9X0QDX8_9BACT</name>
<evidence type="ECO:0000313" key="3">
    <source>
        <dbReference type="EMBL" id="MBB5328514.1"/>
    </source>
</evidence>
<protein>
    <submittedName>
        <fullName evidence="3">NAD(P)-dependent dehydrogenase (Short-subunit alcohol dehydrogenase family)</fullName>
    </submittedName>
</protein>
<keyword evidence="4" id="KW-1185">Reference proteome</keyword>
<dbReference type="PRINTS" id="PR00080">
    <property type="entry name" value="SDRFAMILY"/>
</dbReference>
<gene>
    <name evidence="3" type="ORF">HDF14_002124</name>
</gene>
<comment type="caution">
    <text evidence="3">The sequence shown here is derived from an EMBL/GenBank/DDBJ whole genome shotgun (WGS) entry which is preliminary data.</text>
</comment>
<evidence type="ECO:0000313" key="4">
    <source>
        <dbReference type="Proteomes" id="UP000535182"/>
    </source>
</evidence>
<evidence type="ECO:0000256" key="1">
    <source>
        <dbReference type="ARBA" id="ARBA00006484"/>
    </source>
</evidence>